<proteinExistence type="predicted"/>
<comment type="caution">
    <text evidence="1">The sequence shown here is derived from an EMBL/GenBank/DDBJ whole genome shotgun (WGS) entry which is preliminary data.</text>
</comment>
<accession>A0ACC2IJ99</accession>
<keyword evidence="2" id="KW-1185">Reference proteome</keyword>
<organism evidence="1 2">
    <name type="scientific">Boeremia exigua</name>
    <dbReference type="NCBI Taxonomy" id="749465"/>
    <lineage>
        <taxon>Eukaryota</taxon>
        <taxon>Fungi</taxon>
        <taxon>Dikarya</taxon>
        <taxon>Ascomycota</taxon>
        <taxon>Pezizomycotina</taxon>
        <taxon>Dothideomycetes</taxon>
        <taxon>Pleosporomycetidae</taxon>
        <taxon>Pleosporales</taxon>
        <taxon>Pleosporineae</taxon>
        <taxon>Didymellaceae</taxon>
        <taxon>Boeremia</taxon>
    </lineage>
</organism>
<name>A0ACC2IJ99_9PLEO</name>
<protein>
    <submittedName>
        <fullName evidence="1">Uncharacterized protein</fullName>
    </submittedName>
</protein>
<evidence type="ECO:0000313" key="1">
    <source>
        <dbReference type="EMBL" id="KAJ8115275.1"/>
    </source>
</evidence>
<reference evidence="1" key="1">
    <citation type="submission" date="2022-11" db="EMBL/GenBank/DDBJ databases">
        <title>Genome Sequence of Boeremia exigua.</title>
        <authorList>
            <person name="Buettner E."/>
        </authorList>
    </citation>
    <scope>NUCLEOTIDE SEQUENCE</scope>
    <source>
        <strain evidence="1">CU02</strain>
    </source>
</reference>
<evidence type="ECO:0000313" key="2">
    <source>
        <dbReference type="Proteomes" id="UP001153331"/>
    </source>
</evidence>
<sequence length="375" mass="42416">MLLKFHSGKLSHVGPGGGVRLTQALSVQSEDVMCFGDSDPLPEGLQTTTRGKFHKTKLKRRRSPAEADQGEPQDPRKLSKLDSTASTLANNQQTSRQGPSSTQEPSKLRSSLANAADNDTDNGSLRIEQLHPQRSTQDCISFSSENTLPTGITKDTPLKYRTAYIEAHNAPEELYSYTFQAFVTLPFYSAVRFELKRSTKMTNSELAVCFDLISTTSQQDYKSSSRGWDPVYKMQEMSDNDMMYLLVRQAEGHIGADRASEHSHHAGVILGFLSFKLEPEDEELKMMRPVQYIYELHLDDRLRGRGLGGRMMKWAEDQARLVKVSKMMLTVFMVNEGARRLYEREGFVKDALSPEDRVTRRKVIKADYVIMSKEI</sequence>
<dbReference type="EMBL" id="JAPHNI010000148">
    <property type="protein sequence ID" value="KAJ8115275.1"/>
    <property type="molecule type" value="Genomic_DNA"/>
</dbReference>
<gene>
    <name evidence="1" type="ORF">OPT61_g3044</name>
</gene>
<dbReference type="Proteomes" id="UP001153331">
    <property type="component" value="Unassembled WGS sequence"/>
</dbReference>